<dbReference type="Gene3D" id="3.30.2010.10">
    <property type="entry name" value="Metalloproteases ('zincins'), catalytic domain"/>
    <property type="match status" value="1"/>
</dbReference>
<dbReference type="GO" id="GO:0016020">
    <property type="term" value="C:membrane"/>
    <property type="evidence" value="ECO:0007669"/>
    <property type="project" value="TreeGrafter"/>
</dbReference>
<keyword evidence="5" id="KW-0862">Zinc</keyword>
<keyword evidence="4" id="KW-0378">Hydrolase</keyword>
<dbReference type="PROSITE" id="PS50005">
    <property type="entry name" value="TPR"/>
    <property type="match status" value="1"/>
</dbReference>
<dbReference type="SMART" id="SM00028">
    <property type="entry name" value="TPR"/>
    <property type="match status" value="4"/>
</dbReference>
<dbReference type="GO" id="GO:0004222">
    <property type="term" value="F:metalloendopeptidase activity"/>
    <property type="evidence" value="ECO:0007669"/>
    <property type="project" value="InterPro"/>
</dbReference>
<protein>
    <submittedName>
        <fullName evidence="9">Peptidase M48</fullName>
    </submittedName>
</protein>
<reference evidence="9" key="2">
    <citation type="submission" date="2020-09" db="EMBL/GenBank/DDBJ databases">
        <authorList>
            <person name="Sun Q."/>
            <person name="Zhou Y."/>
        </authorList>
    </citation>
    <scope>NUCLEOTIDE SEQUENCE</scope>
    <source>
        <strain evidence="9">CGMCC 1.15254</strain>
    </source>
</reference>
<keyword evidence="3" id="KW-0479">Metal-binding</keyword>
<dbReference type="Gene3D" id="1.25.40.10">
    <property type="entry name" value="Tetratricopeptide repeat domain"/>
    <property type="match status" value="1"/>
</dbReference>
<dbReference type="RefSeq" id="WP_188666321.1">
    <property type="nucleotide sequence ID" value="NZ_BMHV01000024.1"/>
</dbReference>
<dbReference type="PANTHER" id="PTHR22726">
    <property type="entry name" value="METALLOENDOPEPTIDASE OMA1"/>
    <property type="match status" value="1"/>
</dbReference>
<dbReference type="Proteomes" id="UP000632498">
    <property type="component" value="Unassembled WGS sequence"/>
</dbReference>
<dbReference type="InterPro" id="IPR051156">
    <property type="entry name" value="Mito/Outer_Membr_Metalloprot"/>
</dbReference>
<dbReference type="SUPFAM" id="SSF48452">
    <property type="entry name" value="TPR-like"/>
    <property type="match status" value="1"/>
</dbReference>
<dbReference type="EMBL" id="BMHV01000024">
    <property type="protein sequence ID" value="GGF72272.1"/>
    <property type="molecule type" value="Genomic_DNA"/>
</dbReference>
<reference evidence="9" key="1">
    <citation type="journal article" date="2014" name="Int. J. Syst. Evol. Microbiol.">
        <title>Complete genome sequence of Corynebacterium casei LMG S-19264T (=DSM 44701T), isolated from a smear-ripened cheese.</title>
        <authorList>
            <consortium name="US DOE Joint Genome Institute (JGI-PGF)"/>
            <person name="Walter F."/>
            <person name="Albersmeier A."/>
            <person name="Kalinowski J."/>
            <person name="Ruckert C."/>
        </authorList>
    </citation>
    <scope>NUCLEOTIDE SEQUENCE</scope>
    <source>
        <strain evidence="9">CGMCC 1.15254</strain>
    </source>
</reference>
<name>A0A917C545_9PROT</name>
<dbReference type="GO" id="GO:0051603">
    <property type="term" value="P:proteolysis involved in protein catabolic process"/>
    <property type="evidence" value="ECO:0007669"/>
    <property type="project" value="TreeGrafter"/>
</dbReference>
<dbReference type="Pfam" id="PF01435">
    <property type="entry name" value="Peptidase_M48"/>
    <property type="match status" value="1"/>
</dbReference>
<dbReference type="PANTHER" id="PTHR22726:SF1">
    <property type="entry name" value="METALLOENDOPEPTIDASE OMA1, MITOCHONDRIAL"/>
    <property type="match status" value="1"/>
</dbReference>
<evidence type="ECO:0000256" key="3">
    <source>
        <dbReference type="ARBA" id="ARBA00022723"/>
    </source>
</evidence>
<keyword evidence="10" id="KW-1185">Reference proteome</keyword>
<proteinExistence type="predicted"/>
<comment type="caution">
    <text evidence="9">The sequence shown here is derived from an EMBL/GenBank/DDBJ whole genome shotgun (WGS) entry which is preliminary data.</text>
</comment>
<evidence type="ECO:0000259" key="8">
    <source>
        <dbReference type="Pfam" id="PF01435"/>
    </source>
</evidence>
<evidence type="ECO:0000256" key="1">
    <source>
        <dbReference type="ARBA" id="ARBA00001947"/>
    </source>
</evidence>
<evidence type="ECO:0000256" key="5">
    <source>
        <dbReference type="ARBA" id="ARBA00022833"/>
    </source>
</evidence>
<keyword evidence="2" id="KW-0645">Protease</keyword>
<feature type="domain" description="Peptidase M48" evidence="8">
    <location>
        <begin position="32"/>
        <end position="222"/>
    </location>
</feature>
<evidence type="ECO:0000256" key="4">
    <source>
        <dbReference type="ARBA" id="ARBA00022801"/>
    </source>
</evidence>
<dbReference type="AlphaFoldDB" id="A0A917C545"/>
<dbReference type="InterPro" id="IPR001915">
    <property type="entry name" value="Peptidase_M48"/>
</dbReference>
<evidence type="ECO:0000313" key="10">
    <source>
        <dbReference type="Proteomes" id="UP000632498"/>
    </source>
</evidence>
<organism evidence="9 10">
    <name type="scientific">Terasakiella brassicae</name>
    <dbReference type="NCBI Taxonomy" id="1634917"/>
    <lineage>
        <taxon>Bacteria</taxon>
        <taxon>Pseudomonadati</taxon>
        <taxon>Pseudomonadota</taxon>
        <taxon>Alphaproteobacteria</taxon>
        <taxon>Rhodospirillales</taxon>
        <taxon>Terasakiellaceae</taxon>
        <taxon>Terasakiella</taxon>
    </lineage>
</organism>
<dbReference type="InterPro" id="IPR019734">
    <property type="entry name" value="TPR_rpt"/>
</dbReference>
<dbReference type="GO" id="GO:0046872">
    <property type="term" value="F:metal ion binding"/>
    <property type="evidence" value="ECO:0007669"/>
    <property type="project" value="UniProtKB-KW"/>
</dbReference>
<keyword evidence="7" id="KW-0802">TPR repeat</keyword>
<sequence length="448" mass="50237">MRKTIKLLFFVVLWSVTFPVSKSHAISFVRDAEIERTIALFAKPIFEAAGLSADNIEIYLVNDSRLNAFVANGQKLFIHTGLLQRSKSPEQVIGVIAHETGHIAGGHLSRIRQKMEETSPESILGFILGGAAILAGQPGAGSAIIMGGQDMATRSLLKYSRTEEGSADQAAVTYLDQTKTSTRGLLEFFEILKKTELSSTSEQNPYVRTHPLTAERISFLAEHVAKSPLSDKRVSDEFIELHERMRAKLDSYLLSPTHTFRLYPTSNTSLAARYARAQAYHKDNQHEKAIAEIDGLIAEHPKDPYFYELKGQIYFENGDIENAIEAYKKSVALLPKHPLLLLALGRAYQESGKDEYLPNAIDLLEQSIKQDNTSSFTWRQLGIAYGRANRMAESSLALAEEAYLQRRYKEAIFLAGRAEKEFKTGSPEWIQAQDLRLTSERLLKKQNK</sequence>
<evidence type="ECO:0000256" key="6">
    <source>
        <dbReference type="ARBA" id="ARBA00023049"/>
    </source>
</evidence>
<accession>A0A917C545</accession>
<evidence type="ECO:0000313" key="9">
    <source>
        <dbReference type="EMBL" id="GGF72272.1"/>
    </source>
</evidence>
<evidence type="ECO:0000256" key="7">
    <source>
        <dbReference type="PROSITE-ProRule" id="PRU00339"/>
    </source>
</evidence>
<comment type="cofactor">
    <cofactor evidence="1">
        <name>Zn(2+)</name>
        <dbReference type="ChEBI" id="CHEBI:29105"/>
    </cofactor>
</comment>
<feature type="repeat" description="TPR" evidence="7">
    <location>
        <begin position="304"/>
        <end position="337"/>
    </location>
</feature>
<dbReference type="CDD" id="cd07324">
    <property type="entry name" value="M48C_Oma1-like"/>
    <property type="match status" value="1"/>
</dbReference>
<dbReference type="InterPro" id="IPR011990">
    <property type="entry name" value="TPR-like_helical_dom_sf"/>
</dbReference>
<evidence type="ECO:0000256" key="2">
    <source>
        <dbReference type="ARBA" id="ARBA00022670"/>
    </source>
</evidence>
<keyword evidence="6" id="KW-0482">Metalloprotease</keyword>
<dbReference type="Pfam" id="PF13414">
    <property type="entry name" value="TPR_11"/>
    <property type="match status" value="1"/>
</dbReference>
<gene>
    <name evidence="9" type="ORF">GCM10011332_27790</name>
</gene>